<accession>A0A1X2HXR5</accession>
<sequence length="655" mass="73493">MVSFLQKTKLGGRLAYLKNRSHFENPTPQSCNDRIPVFKTTRENLSSRHVKAKAFLSDQAKTQYGKCIDVYHTVKDRYFRSAGVTPHCVSTPYENNAVSSLTSDVAQENQHCDSDSSACALTDTSLYSAPSTCCTDATSLLQTLPESDFDRLPLSTVRAYSESLPKNEQVTTSSFAIPYPVLKCKTNPYHGQSSNLLTINDSQHQLCATDRGDSLSIKSSYDTESMTLAKKSYEKYVPLHGHKKARSGCPGSIEFLKAILKALENRKIIQTSHSIDTYKSLIKDVYGLDRGSQLINCLEADVDQVSPFLMNQLKKDQGNGLKHQSEIAMTYPVTKASYVSTDRLATDVDQDEYADKFDDIPAINAFDKSFVDISQVILVYIKRQHQFTTTQQAHVYRFLDAFVLKKVSGPTNNPLPIKKGLLSDLAQNKKPLSKKESLPIKKGLLSDLAQNKKPLSKKEKPEIKTNIINHVKTSALSLANSETRKQQQQETNIVNHVKTSAPFLADSGAQKQQQQETKTNIINHVKTSAPSLAESGTRKRQQQEQCHPVLKHRRKNGQTSDLSEHSPATIDKLCKTPCDINTGQQIKRKRDHDSLEPSQQKRQKRQQQHVIGSNVFISTYLNNAPTLDLLHYHIKAETDKSMIWEKTNLNLVHAF</sequence>
<dbReference type="Proteomes" id="UP000193560">
    <property type="component" value="Unassembled WGS sequence"/>
</dbReference>
<evidence type="ECO:0000313" key="3">
    <source>
        <dbReference type="Proteomes" id="UP000193560"/>
    </source>
</evidence>
<keyword evidence="3" id="KW-1185">Reference proteome</keyword>
<dbReference type="AlphaFoldDB" id="A0A1X2HXR5"/>
<feature type="region of interest" description="Disordered" evidence="1">
    <location>
        <begin position="505"/>
        <end position="568"/>
    </location>
</feature>
<evidence type="ECO:0000313" key="2">
    <source>
        <dbReference type="EMBL" id="ORZ04902.1"/>
    </source>
</evidence>
<protein>
    <submittedName>
        <fullName evidence="2">Uncharacterized protein</fullName>
    </submittedName>
</protein>
<feature type="region of interest" description="Disordered" evidence="1">
    <location>
        <begin position="582"/>
        <end position="609"/>
    </location>
</feature>
<gene>
    <name evidence="2" type="ORF">BCR42DRAFT_457042</name>
</gene>
<comment type="caution">
    <text evidence="2">The sequence shown here is derived from an EMBL/GenBank/DDBJ whole genome shotgun (WGS) entry which is preliminary data.</text>
</comment>
<reference evidence="2 3" key="1">
    <citation type="submission" date="2016-07" db="EMBL/GenBank/DDBJ databases">
        <title>Pervasive Adenine N6-methylation of Active Genes in Fungi.</title>
        <authorList>
            <consortium name="DOE Joint Genome Institute"/>
            <person name="Mondo S.J."/>
            <person name="Dannebaum R.O."/>
            <person name="Kuo R.C."/>
            <person name="Labutti K."/>
            <person name="Haridas S."/>
            <person name="Kuo A."/>
            <person name="Salamov A."/>
            <person name="Ahrendt S.R."/>
            <person name="Lipzen A."/>
            <person name="Sullivan W."/>
            <person name="Andreopoulos W.B."/>
            <person name="Clum A."/>
            <person name="Lindquist E."/>
            <person name="Daum C."/>
            <person name="Ramamoorthy G.K."/>
            <person name="Gryganskyi A."/>
            <person name="Culley D."/>
            <person name="Magnuson J.K."/>
            <person name="James T.Y."/>
            <person name="O'Malley M.A."/>
            <person name="Stajich J.E."/>
            <person name="Spatafora J.W."/>
            <person name="Visel A."/>
            <person name="Grigoriev I.V."/>
        </authorList>
    </citation>
    <scope>NUCLEOTIDE SEQUENCE [LARGE SCALE GENOMIC DNA]</scope>
    <source>
        <strain evidence="2 3">NRRL 1336</strain>
    </source>
</reference>
<feature type="compositionally biased region" description="Polar residues" evidence="1">
    <location>
        <begin position="509"/>
        <end position="530"/>
    </location>
</feature>
<name>A0A1X2HXR5_9FUNG</name>
<organism evidence="2 3">
    <name type="scientific">Absidia repens</name>
    <dbReference type="NCBI Taxonomy" id="90262"/>
    <lineage>
        <taxon>Eukaryota</taxon>
        <taxon>Fungi</taxon>
        <taxon>Fungi incertae sedis</taxon>
        <taxon>Mucoromycota</taxon>
        <taxon>Mucoromycotina</taxon>
        <taxon>Mucoromycetes</taxon>
        <taxon>Mucorales</taxon>
        <taxon>Cunninghamellaceae</taxon>
        <taxon>Absidia</taxon>
    </lineage>
</organism>
<evidence type="ECO:0000256" key="1">
    <source>
        <dbReference type="SAM" id="MobiDB-lite"/>
    </source>
</evidence>
<dbReference type="EMBL" id="MCGE01000047">
    <property type="protein sequence ID" value="ORZ04902.1"/>
    <property type="molecule type" value="Genomic_DNA"/>
</dbReference>
<proteinExistence type="predicted"/>